<sequence length="194" mass="21783">MRKLLILIIATFVVFGFSATAQAFEYKSMMRMNGVAAFADWYSEDEGTSIYSYLQVVETKSGTDVMFFTCTEWVEGDENFSSCKDGYLFTTDDVFSVDKKLNTATLSVADLELWDWNAGTFEFVTLEAVWNGTGDLMKGSFKVVDKFDNVTQKFSDRSTMRDAMANAEVGGMDLGDSVYGGIAQFRDMEIFMVK</sequence>
<feature type="signal peptide" evidence="1">
    <location>
        <begin position="1"/>
        <end position="23"/>
    </location>
</feature>
<protein>
    <recommendedName>
        <fullName evidence="4">Lipid/polyisoprenoid-binding YceI-like domain-containing protein</fullName>
    </recommendedName>
</protein>
<dbReference type="EMBL" id="MHKE01000016">
    <property type="protein sequence ID" value="OGY82982.1"/>
    <property type="molecule type" value="Genomic_DNA"/>
</dbReference>
<evidence type="ECO:0008006" key="4">
    <source>
        <dbReference type="Google" id="ProtNLM"/>
    </source>
</evidence>
<name>A0A1G2B1C4_9BACT</name>
<evidence type="ECO:0000256" key="1">
    <source>
        <dbReference type="SAM" id="SignalP"/>
    </source>
</evidence>
<proteinExistence type="predicted"/>
<evidence type="ECO:0000313" key="3">
    <source>
        <dbReference type="Proteomes" id="UP000179164"/>
    </source>
</evidence>
<keyword evidence="1" id="KW-0732">Signal</keyword>
<organism evidence="2 3">
    <name type="scientific">Candidatus Kerfeldbacteria bacterium RIFCSPLOWO2_01_FULL_48_11</name>
    <dbReference type="NCBI Taxonomy" id="1798543"/>
    <lineage>
        <taxon>Bacteria</taxon>
        <taxon>Candidatus Kerfeldiibacteriota</taxon>
    </lineage>
</organism>
<dbReference type="Proteomes" id="UP000179164">
    <property type="component" value="Unassembled WGS sequence"/>
</dbReference>
<reference evidence="2 3" key="1">
    <citation type="journal article" date="2016" name="Nat. Commun.">
        <title>Thousands of microbial genomes shed light on interconnected biogeochemical processes in an aquifer system.</title>
        <authorList>
            <person name="Anantharaman K."/>
            <person name="Brown C.T."/>
            <person name="Hug L.A."/>
            <person name="Sharon I."/>
            <person name="Castelle C.J."/>
            <person name="Probst A.J."/>
            <person name="Thomas B.C."/>
            <person name="Singh A."/>
            <person name="Wilkins M.J."/>
            <person name="Karaoz U."/>
            <person name="Brodie E.L."/>
            <person name="Williams K.H."/>
            <person name="Hubbard S.S."/>
            <person name="Banfield J.F."/>
        </authorList>
    </citation>
    <scope>NUCLEOTIDE SEQUENCE [LARGE SCALE GENOMIC DNA]</scope>
</reference>
<evidence type="ECO:0000313" key="2">
    <source>
        <dbReference type="EMBL" id="OGY82982.1"/>
    </source>
</evidence>
<comment type="caution">
    <text evidence="2">The sequence shown here is derived from an EMBL/GenBank/DDBJ whole genome shotgun (WGS) entry which is preliminary data.</text>
</comment>
<feature type="chain" id="PRO_5009581995" description="Lipid/polyisoprenoid-binding YceI-like domain-containing protein" evidence="1">
    <location>
        <begin position="24"/>
        <end position="194"/>
    </location>
</feature>
<accession>A0A1G2B1C4</accession>
<gene>
    <name evidence="2" type="ORF">A2898_00460</name>
</gene>
<dbReference type="AlphaFoldDB" id="A0A1G2B1C4"/>